<feature type="compositionally biased region" description="Polar residues" evidence="6">
    <location>
        <begin position="346"/>
        <end position="365"/>
    </location>
</feature>
<dbReference type="InterPro" id="IPR013783">
    <property type="entry name" value="Ig-like_fold"/>
</dbReference>
<dbReference type="RefSeq" id="WP_141915880.1">
    <property type="nucleotide sequence ID" value="NZ_BAAAYS010000030.1"/>
</dbReference>
<reference evidence="11 12" key="1">
    <citation type="submission" date="2019-06" db="EMBL/GenBank/DDBJ databases">
        <title>Sequencing the genomes of 1000 actinobacteria strains.</title>
        <authorList>
            <person name="Klenk H.-P."/>
        </authorList>
    </citation>
    <scope>NUCLEOTIDE SEQUENCE [LARGE SCALE GENOMIC DNA]</scope>
    <source>
        <strain evidence="11 12">DSM 18031</strain>
    </source>
</reference>
<accession>A0A543I5M0</accession>
<evidence type="ECO:0000256" key="3">
    <source>
        <dbReference type="ARBA" id="ARBA00023082"/>
    </source>
</evidence>
<evidence type="ECO:0000313" key="12">
    <source>
        <dbReference type="Proteomes" id="UP000318331"/>
    </source>
</evidence>
<evidence type="ECO:0000256" key="6">
    <source>
        <dbReference type="SAM" id="MobiDB-lite"/>
    </source>
</evidence>
<dbReference type="InterPro" id="IPR014284">
    <property type="entry name" value="RNA_pol_sigma-70_dom"/>
</dbReference>
<feature type="domain" description="Putative zinc-finger" evidence="10">
    <location>
        <begin position="197"/>
        <end position="230"/>
    </location>
</feature>
<feature type="transmembrane region" description="Helical" evidence="7">
    <location>
        <begin position="269"/>
        <end position="290"/>
    </location>
</feature>
<dbReference type="GO" id="GO:0005975">
    <property type="term" value="P:carbohydrate metabolic process"/>
    <property type="evidence" value="ECO:0007669"/>
    <property type="project" value="UniProtKB-ARBA"/>
</dbReference>
<keyword evidence="2" id="KW-0805">Transcription regulation</keyword>
<feature type="domain" description="RNA polymerase sigma-70 region 2" evidence="8">
    <location>
        <begin position="36"/>
        <end position="102"/>
    </location>
</feature>
<dbReference type="Pfam" id="PF04542">
    <property type="entry name" value="Sigma70_r2"/>
    <property type="match status" value="1"/>
</dbReference>
<protein>
    <submittedName>
        <fullName evidence="11">RNA polymerase sigma factor (Sigma-70 family)</fullName>
    </submittedName>
</protein>
<keyword evidence="7" id="KW-1133">Transmembrane helix</keyword>
<evidence type="ECO:0000256" key="2">
    <source>
        <dbReference type="ARBA" id="ARBA00023015"/>
    </source>
</evidence>
<dbReference type="InterPro" id="IPR013249">
    <property type="entry name" value="RNA_pol_sigma70_r4_t2"/>
</dbReference>
<proteinExistence type="inferred from homology"/>
<dbReference type="Pfam" id="PF08281">
    <property type="entry name" value="Sigma70_r4_2"/>
    <property type="match status" value="1"/>
</dbReference>
<dbReference type="SUPFAM" id="SSF88659">
    <property type="entry name" value="Sigma3 and sigma4 domains of RNA polymerase sigma factors"/>
    <property type="match status" value="1"/>
</dbReference>
<evidence type="ECO:0000259" key="10">
    <source>
        <dbReference type="Pfam" id="PF13490"/>
    </source>
</evidence>
<evidence type="ECO:0000256" key="5">
    <source>
        <dbReference type="ARBA" id="ARBA00023163"/>
    </source>
</evidence>
<dbReference type="EMBL" id="VFPN01000001">
    <property type="protein sequence ID" value="TQM65906.1"/>
    <property type="molecule type" value="Genomic_DNA"/>
</dbReference>
<keyword evidence="4" id="KW-0238">DNA-binding</keyword>
<keyword evidence="7" id="KW-0812">Transmembrane</keyword>
<name>A0A543I5M0_9MICO</name>
<dbReference type="Gene3D" id="1.10.1740.10">
    <property type="match status" value="1"/>
</dbReference>
<evidence type="ECO:0000259" key="9">
    <source>
        <dbReference type="Pfam" id="PF08281"/>
    </source>
</evidence>
<dbReference type="CDD" id="cd06171">
    <property type="entry name" value="Sigma70_r4"/>
    <property type="match status" value="1"/>
</dbReference>
<dbReference type="InterPro" id="IPR007627">
    <property type="entry name" value="RNA_pol_sigma70_r2"/>
</dbReference>
<keyword evidence="3" id="KW-0731">Sigma factor</keyword>
<feature type="region of interest" description="Disordered" evidence="6">
    <location>
        <begin position="322"/>
        <end position="378"/>
    </location>
</feature>
<feature type="domain" description="RNA polymerase sigma factor 70 region 4 type 2" evidence="9">
    <location>
        <begin position="128"/>
        <end position="177"/>
    </location>
</feature>
<gene>
    <name evidence="11" type="ORF">FB466_0726</name>
</gene>
<dbReference type="GO" id="GO:0003677">
    <property type="term" value="F:DNA binding"/>
    <property type="evidence" value="ECO:0007669"/>
    <property type="project" value="UniProtKB-KW"/>
</dbReference>
<organism evidence="11 12">
    <name type="scientific">Klugiella xanthotipulae</name>
    <dbReference type="NCBI Taxonomy" id="244735"/>
    <lineage>
        <taxon>Bacteria</taxon>
        <taxon>Bacillati</taxon>
        <taxon>Actinomycetota</taxon>
        <taxon>Actinomycetes</taxon>
        <taxon>Micrococcales</taxon>
        <taxon>Microbacteriaceae</taxon>
        <taxon>Klugiella</taxon>
    </lineage>
</organism>
<dbReference type="Proteomes" id="UP000318331">
    <property type="component" value="Unassembled WGS sequence"/>
</dbReference>
<keyword evidence="7" id="KW-0472">Membrane</keyword>
<dbReference type="GO" id="GO:0006352">
    <property type="term" value="P:DNA-templated transcription initiation"/>
    <property type="evidence" value="ECO:0007669"/>
    <property type="project" value="InterPro"/>
</dbReference>
<keyword evidence="12" id="KW-1185">Reference proteome</keyword>
<dbReference type="SUPFAM" id="SSF88946">
    <property type="entry name" value="Sigma2 domain of RNA polymerase sigma factors"/>
    <property type="match status" value="1"/>
</dbReference>
<dbReference type="AlphaFoldDB" id="A0A543I5M0"/>
<dbReference type="InterPro" id="IPR036388">
    <property type="entry name" value="WH-like_DNA-bd_sf"/>
</dbReference>
<feature type="transmembrane region" description="Helical" evidence="7">
    <location>
        <begin position="297"/>
        <end position="319"/>
    </location>
</feature>
<dbReference type="InterPro" id="IPR027383">
    <property type="entry name" value="Znf_put"/>
</dbReference>
<evidence type="ECO:0000256" key="1">
    <source>
        <dbReference type="ARBA" id="ARBA00010641"/>
    </source>
</evidence>
<comment type="caution">
    <text evidence="11">The sequence shown here is derived from an EMBL/GenBank/DDBJ whole genome shotgun (WGS) entry which is preliminary data.</text>
</comment>
<evidence type="ECO:0000256" key="7">
    <source>
        <dbReference type="SAM" id="Phobius"/>
    </source>
</evidence>
<evidence type="ECO:0000313" key="11">
    <source>
        <dbReference type="EMBL" id="TQM65906.1"/>
    </source>
</evidence>
<evidence type="ECO:0000259" key="8">
    <source>
        <dbReference type="Pfam" id="PF04542"/>
    </source>
</evidence>
<dbReference type="Gene3D" id="2.60.40.10">
    <property type="entry name" value="Immunoglobulins"/>
    <property type="match status" value="2"/>
</dbReference>
<dbReference type="Gene3D" id="1.10.10.10">
    <property type="entry name" value="Winged helix-like DNA-binding domain superfamily/Winged helix DNA-binding domain"/>
    <property type="match status" value="1"/>
</dbReference>
<dbReference type="PANTHER" id="PTHR43133:SF8">
    <property type="entry name" value="RNA POLYMERASE SIGMA FACTOR HI_1459-RELATED"/>
    <property type="match status" value="1"/>
</dbReference>
<comment type="similarity">
    <text evidence="1">Belongs to the sigma-70 factor family. ECF subfamily.</text>
</comment>
<sequence>MKRDDISPTVEETGHGDEALIDRVREGDNNAYAELWDHYVAAARHSARKLVRPQDVDDVVAEAFATTLHTIRAGKGPRVMFRPYLVTTVKNTAIRWNTRESRFPTQDIDDLDDVLAMPATLSLATNELLLNVFRELPERWQQVLWFFEVEKMSTAEIGRRMGLTPHSVSTLAFRAREGLRDGWYQAHVSTAPVAEECRETMRFLGAYFTQRLSGMRHKRVAEHLAGCASCSARGNEMTRASTELYSTVLPAVVAGGGVSALVGSSSVPGTAAALVGVAAPVGASLTATASALGVGKVLALAAGVMVAVMAVGGGVLASLPQTPTSTPPVPAATDQVQPDADAEASLSDSGSPTAADSTTLVGFSSNPPPWQAAAEAEPADGELTFDCDLCVFSERSFALSGTASPHAEVTLVLSSATMAPRTVQTTVGPDGLWSLNPGPMADGSYQVVAYQSIAGERSGEVSQQFSVNSAVTVAAPVVTTVDTGDGRYSPLVSGRGTAGQQVFVWLNNVLTTGVVAADGTWSVSAAHGARAGSNTLVAQLVDPVSRVSGALTTPWDFELRTPHLALNGWTASVAFDPGASVMVWGPQGALVHRVGNAQGSATMSLSGSIRNQPTGLVLEACYASEDGTRFGPTVTAR</sequence>
<dbReference type="GO" id="GO:0016987">
    <property type="term" value="F:sigma factor activity"/>
    <property type="evidence" value="ECO:0007669"/>
    <property type="project" value="UniProtKB-KW"/>
</dbReference>
<keyword evidence="5" id="KW-0804">Transcription</keyword>
<dbReference type="PANTHER" id="PTHR43133">
    <property type="entry name" value="RNA POLYMERASE ECF-TYPE SIGMA FACTO"/>
    <property type="match status" value="1"/>
</dbReference>
<feature type="transmembrane region" description="Helical" evidence="7">
    <location>
        <begin position="244"/>
        <end position="263"/>
    </location>
</feature>
<dbReference type="InterPro" id="IPR039425">
    <property type="entry name" value="RNA_pol_sigma-70-like"/>
</dbReference>
<dbReference type="InterPro" id="IPR013325">
    <property type="entry name" value="RNA_pol_sigma_r2"/>
</dbReference>
<evidence type="ECO:0000256" key="4">
    <source>
        <dbReference type="ARBA" id="ARBA00023125"/>
    </source>
</evidence>
<dbReference type="OrthoDB" id="4990598at2"/>
<dbReference type="InterPro" id="IPR013324">
    <property type="entry name" value="RNA_pol_sigma_r3/r4-like"/>
</dbReference>
<dbReference type="NCBIfam" id="TIGR02937">
    <property type="entry name" value="sigma70-ECF"/>
    <property type="match status" value="1"/>
</dbReference>
<dbReference type="Pfam" id="PF13490">
    <property type="entry name" value="zf-HC2"/>
    <property type="match status" value="1"/>
</dbReference>